<keyword evidence="3" id="KW-1185">Reference proteome</keyword>
<evidence type="ECO:0000313" key="3">
    <source>
        <dbReference type="Proteomes" id="UP001157091"/>
    </source>
</evidence>
<evidence type="ECO:0000313" key="2">
    <source>
        <dbReference type="EMBL" id="GMA22329.1"/>
    </source>
</evidence>
<feature type="region of interest" description="Disordered" evidence="1">
    <location>
        <begin position="57"/>
        <end position="102"/>
    </location>
</feature>
<dbReference type="EMBL" id="BSUK01000001">
    <property type="protein sequence ID" value="GMA22329.1"/>
    <property type="molecule type" value="Genomic_DNA"/>
</dbReference>
<evidence type="ECO:0000256" key="1">
    <source>
        <dbReference type="SAM" id="MobiDB-lite"/>
    </source>
</evidence>
<proteinExistence type="predicted"/>
<dbReference type="Pfam" id="PF20471">
    <property type="entry name" value="DUF6716"/>
    <property type="match status" value="1"/>
</dbReference>
<sequence length="102" mass="10142">MTARVLAVADSDSYLKWAAATLDGLGDGFSGRLVLVASPVLPSDAQVAAAVGETAPAPPAVQRIGGSSGGYGATRRTCSSSPAPARRRASSSLSRVGSGRGR</sequence>
<protein>
    <submittedName>
        <fullName evidence="2">Uncharacterized protein</fullName>
    </submittedName>
</protein>
<gene>
    <name evidence="2" type="ORF">GCM10025864_00880</name>
</gene>
<accession>A0ABQ6HUY9</accession>
<feature type="compositionally biased region" description="Low complexity" evidence="1">
    <location>
        <begin position="75"/>
        <end position="102"/>
    </location>
</feature>
<dbReference type="InterPro" id="IPR046561">
    <property type="entry name" value="DUF6716"/>
</dbReference>
<comment type="caution">
    <text evidence="2">The sequence shown here is derived from an EMBL/GenBank/DDBJ whole genome shotgun (WGS) entry which is preliminary data.</text>
</comment>
<organism evidence="2 3">
    <name type="scientific">Luteimicrobium album</name>
    <dbReference type="NCBI Taxonomy" id="1054550"/>
    <lineage>
        <taxon>Bacteria</taxon>
        <taxon>Bacillati</taxon>
        <taxon>Actinomycetota</taxon>
        <taxon>Actinomycetes</taxon>
        <taxon>Micrococcales</taxon>
        <taxon>Luteimicrobium</taxon>
    </lineage>
</organism>
<dbReference type="Proteomes" id="UP001157091">
    <property type="component" value="Unassembled WGS sequence"/>
</dbReference>
<name>A0ABQ6HUY9_9MICO</name>
<reference evidence="3" key="1">
    <citation type="journal article" date="2019" name="Int. J. Syst. Evol. Microbiol.">
        <title>The Global Catalogue of Microorganisms (GCM) 10K type strain sequencing project: providing services to taxonomists for standard genome sequencing and annotation.</title>
        <authorList>
            <consortium name="The Broad Institute Genomics Platform"/>
            <consortium name="The Broad Institute Genome Sequencing Center for Infectious Disease"/>
            <person name="Wu L."/>
            <person name="Ma J."/>
        </authorList>
    </citation>
    <scope>NUCLEOTIDE SEQUENCE [LARGE SCALE GENOMIC DNA]</scope>
    <source>
        <strain evidence="3">NBRC 106348</strain>
    </source>
</reference>